<comment type="caution">
    <text evidence="2">The sequence shown here is derived from an EMBL/GenBank/DDBJ whole genome shotgun (WGS) entry which is preliminary data.</text>
</comment>
<feature type="compositionally biased region" description="Basic and acidic residues" evidence="1">
    <location>
        <begin position="59"/>
        <end position="72"/>
    </location>
</feature>
<organism evidence="2 3">
    <name type="scientific">Amblyomma americanum</name>
    <name type="common">Lone star tick</name>
    <dbReference type="NCBI Taxonomy" id="6943"/>
    <lineage>
        <taxon>Eukaryota</taxon>
        <taxon>Metazoa</taxon>
        <taxon>Ecdysozoa</taxon>
        <taxon>Arthropoda</taxon>
        <taxon>Chelicerata</taxon>
        <taxon>Arachnida</taxon>
        <taxon>Acari</taxon>
        <taxon>Parasitiformes</taxon>
        <taxon>Ixodida</taxon>
        <taxon>Ixodoidea</taxon>
        <taxon>Ixodidae</taxon>
        <taxon>Amblyomminae</taxon>
        <taxon>Amblyomma</taxon>
    </lineage>
</organism>
<evidence type="ECO:0000256" key="1">
    <source>
        <dbReference type="SAM" id="MobiDB-lite"/>
    </source>
</evidence>
<feature type="region of interest" description="Disordered" evidence="1">
    <location>
        <begin position="125"/>
        <end position="252"/>
    </location>
</feature>
<gene>
    <name evidence="2" type="ORF">V5799_010202</name>
</gene>
<feature type="compositionally biased region" description="Basic and acidic residues" evidence="1">
    <location>
        <begin position="412"/>
        <end position="425"/>
    </location>
</feature>
<feature type="region of interest" description="Disordered" evidence="1">
    <location>
        <begin position="406"/>
        <end position="425"/>
    </location>
</feature>
<evidence type="ECO:0000313" key="2">
    <source>
        <dbReference type="EMBL" id="KAK8783435.1"/>
    </source>
</evidence>
<feature type="compositionally biased region" description="Basic and acidic residues" evidence="1">
    <location>
        <begin position="19"/>
        <end position="32"/>
    </location>
</feature>
<proteinExistence type="predicted"/>
<protein>
    <submittedName>
        <fullName evidence="2">Uncharacterized protein</fullName>
    </submittedName>
</protein>
<dbReference type="Proteomes" id="UP001321473">
    <property type="component" value="Unassembled WGS sequence"/>
</dbReference>
<accession>A0AAQ4F9U3</accession>
<evidence type="ECO:0000313" key="3">
    <source>
        <dbReference type="Proteomes" id="UP001321473"/>
    </source>
</evidence>
<reference evidence="2 3" key="1">
    <citation type="journal article" date="2023" name="Arcadia Sci">
        <title>De novo assembly of a long-read Amblyomma americanum tick genome.</title>
        <authorList>
            <person name="Chou S."/>
            <person name="Poskanzer K.E."/>
            <person name="Rollins M."/>
            <person name="Thuy-Boun P.S."/>
        </authorList>
    </citation>
    <scope>NUCLEOTIDE SEQUENCE [LARGE SCALE GENOMIC DNA]</scope>
    <source>
        <strain evidence="2">F_SG_1</strain>
        <tissue evidence="2">Salivary glands</tissue>
    </source>
</reference>
<feature type="region of interest" description="Disordered" evidence="1">
    <location>
        <begin position="85"/>
        <end position="105"/>
    </location>
</feature>
<feature type="compositionally biased region" description="Basic and acidic residues" evidence="1">
    <location>
        <begin position="135"/>
        <end position="152"/>
    </location>
</feature>
<feature type="compositionally biased region" description="Polar residues" evidence="1">
    <location>
        <begin position="640"/>
        <end position="651"/>
    </location>
</feature>
<dbReference type="AlphaFoldDB" id="A0AAQ4F9U3"/>
<feature type="region of interest" description="Disordered" evidence="1">
    <location>
        <begin position="1"/>
        <end position="72"/>
    </location>
</feature>
<feature type="region of interest" description="Disordered" evidence="1">
    <location>
        <begin position="435"/>
        <end position="472"/>
    </location>
</feature>
<dbReference type="EMBL" id="JARKHS020005562">
    <property type="protein sequence ID" value="KAK8783435.1"/>
    <property type="molecule type" value="Genomic_DNA"/>
</dbReference>
<feature type="region of interest" description="Disordered" evidence="1">
    <location>
        <begin position="616"/>
        <end position="651"/>
    </location>
</feature>
<sequence length="857" mass="93676">MARRGGEGSFCARGCSRKSRGDYYSDVDERRSPGQQPECYAEPLNPPKNAGQRLAPGRPKPENRGARNRYERMLKTEAPYLSYWAQAETDQNTDKKGGRDGSVVVSESSYYGDTSVEAVSVICKAPPLKSNGAKKNNERGACKGDGTYKEVDELGPSEVSQKAKNGAGAKDGGRPNGKAPGSTFAAAGRVLNGRRHSAPESDVLASGVTQPKAVPQRGNHSRDKAVDPARTLRRPLEDKPLGGPFGDEQGLEGLVPADASLAAWEKDARPLFALSEDIVQVRSESSTVGAPAPGPRNKSSEKGHSIIAVVNGTERSNAMAERSAAAHDFFIERRTAEQERNGQKVLPAVEEPVVVPAVAEMSTEIKAHPQRSERTVVKSQAVVTGERYPLGSDSYYARDVGMTAKSGRYRRHSDDSPVAEVHEGFDVTDDELKGLLGSKKRSAGGRRNGGTNGRKSERKAIQPQSGAGGGRTQRRFVFKRQQQMNHSGGADVGEDDEFDASYKTASGKHSWSMEGTSGNYVSAEPHDATEQVWSRRRDCSNIEKHWGAEYSDAESDETIGPGQSWLQEVCSEEMFRTANSRSTDENEGPGKCHSAHQMGYGGGRFVQESAEVRRKFTSDAGPDGGIEESSFGDESPSLAKESQSWSIVSSEENLEGVDRHRWVTMSENEDYVGNLIPDEKVRSKKNAWTGRHTVLFERRIARARAAPEQTGQHEARGPSSARGSACERATSFLIASVLVFDAKLARFLTTARLCSYSLPLGRGHLATQRIHASRQELPHCSLRGRLRLRGRRLQPGRPGVRRTRPVGSMLLSGRPQDVLEEVLFHEPGQGVSRVCGRGKVHLRRWRQGQHWKDYGYC</sequence>
<name>A0AAQ4F9U3_AMBAM</name>
<feature type="region of interest" description="Disordered" evidence="1">
    <location>
        <begin position="282"/>
        <end position="304"/>
    </location>
</feature>
<keyword evidence="3" id="KW-1185">Reference proteome</keyword>